<keyword evidence="3" id="KW-0560">Oxidoreductase</keyword>
<dbReference type="SUPFAM" id="SSF51206">
    <property type="entry name" value="cAMP-binding domain-like"/>
    <property type="match status" value="1"/>
</dbReference>
<comment type="caution">
    <text evidence="5">The sequence shown here is derived from an EMBL/GenBank/DDBJ whole genome shotgun (WGS) entry which is preliminary data.</text>
</comment>
<evidence type="ECO:0000259" key="4">
    <source>
        <dbReference type="PROSITE" id="PS50042"/>
    </source>
</evidence>
<dbReference type="PRINTS" id="PR00469">
    <property type="entry name" value="PNDRDTASEII"/>
</dbReference>
<dbReference type="PROSITE" id="PS50042">
    <property type="entry name" value="CNMP_BINDING_3"/>
    <property type="match status" value="1"/>
</dbReference>
<dbReference type="CDD" id="cd00038">
    <property type="entry name" value="CAP_ED"/>
    <property type="match status" value="1"/>
</dbReference>
<dbReference type="Pfam" id="PF07992">
    <property type="entry name" value="Pyr_redox_2"/>
    <property type="match status" value="1"/>
</dbReference>
<dbReference type="EMBL" id="JAIGNK010000001">
    <property type="protein sequence ID" value="MBX7456683.1"/>
    <property type="molecule type" value="Genomic_DNA"/>
</dbReference>
<dbReference type="SUPFAM" id="SSF51905">
    <property type="entry name" value="FAD/NAD(P)-binding domain"/>
    <property type="match status" value="1"/>
</dbReference>
<evidence type="ECO:0000256" key="1">
    <source>
        <dbReference type="ARBA" id="ARBA00018719"/>
    </source>
</evidence>
<dbReference type="Gene3D" id="3.50.50.60">
    <property type="entry name" value="FAD/NAD(P)-binding domain"/>
    <property type="match status" value="2"/>
</dbReference>
<dbReference type="InterPro" id="IPR018490">
    <property type="entry name" value="cNMP-bd_dom_sf"/>
</dbReference>
<proteinExistence type="predicted"/>
<dbReference type="Gene3D" id="2.60.120.10">
    <property type="entry name" value="Jelly Rolls"/>
    <property type="match status" value="1"/>
</dbReference>
<dbReference type="PANTHER" id="PTHR48105">
    <property type="entry name" value="THIOREDOXIN REDUCTASE 1-RELATED-RELATED"/>
    <property type="match status" value="1"/>
</dbReference>
<evidence type="ECO:0000313" key="6">
    <source>
        <dbReference type="Proteomes" id="UP000783253"/>
    </source>
</evidence>
<gene>
    <name evidence="5" type="ORF">K3152_00335</name>
</gene>
<name>A0ABS7IZQ7_9SPHN</name>
<dbReference type="Pfam" id="PF00027">
    <property type="entry name" value="cNMP_binding"/>
    <property type="match status" value="1"/>
</dbReference>
<evidence type="ECO:0000256" key="2">
    <source>
        <dbReference type="ARBA" id="ARBA00022630"/>
    </source>
</evidence>
<evidence type="ECO:0000256" key="3">
    <source>
        <dbReference type="ARBA" id="ARBA00023002"/>
    </source>
</evidence>
<evidence type="ECO:0000313" key="5">
    <source>
        <dbReference type="EMBL" id="MBX7456683.1"/>
    </source>
</evidence>
<keyword evidence="6" id="KW-1185">Reference proteome</keyword>
<protein>
    <recommendedName>
        <fullName evidence="1">Thioredoxin reductase</fullName>
    </recommendedName>
</protein>
<dbReference type="InterPro" id="IPR000595">
    <property type="entry name" value="cNMP-bd_dom"/>
</dbReference>
<dbReference type="RefSeq" id="WP_221572130.1">
    <property type="nucleotide sequence ID" value="NZ_JAIGNK010000001.1"/>
</dbReference>
<dbReference type="InterPro" id="IPR050097">
    <property type="entry name" value="Ferredoxin-NADP_redctase_2"/>
</dbReference>
<feature type="domain" description="Cyclic nucleotide-binding" evidence="4">
    <location>
        <begin position="30"/>
        <end position="131"/>
    </location>
</feature>
<dbReference type="InterPro" id="IPR036188">
    <property type="entry name" value="FAD/NAD-bd_sf"/>
</dbReference>
<keyword evidence="2" id="KW-0285">Flavoprotein</keyword>
<reference evidence="5 6" key="1">
    <citation type="submission" date="2021-08" db="EMBL/GenBank/DDBJ databases">
        <title>Comparative Genomics Analysis of the Genus Qipengyuania Reveals Extensive Genetic Diversity and Metabolic Versatility, Including the Description of Fifteen Novel Species.</title>
        <authorList>
            <person name="Liu Y."/>
        </authorList>
    </citation>
    <scope>NUCLEOTIDE SEQUENCE [LARGE SCALE GENOMIC DNA]</scope>
    <source>
        <strain evidence="5 6">1NDH17</strain>
    </source>
</reference>
<accession>A0ABS7IZQ7</accession>
<dbReference type="Proteomes" id="UP000783253">
    <property type="component" value="Unassembled WGS sequence"/>
</dbReference>
<sequence length="543" mass="58683">MEALGENLETMPRVPLADNHVAMLREIGTERTYEPGEMVAEIGDTVDTFVYVLDGEIEVKDPYSEARLLDSSLGPTQFMGELSFLNAGTYFLPMRAAKPTRTLEVPRVDMLDLMARVPELSDHVIRVFSARRRRQFELKNSNVKLIGADRDPRVQKVEQFLSRNRIPFQSLDMDGRDDETLAACNLTDHKPSVILGQDEVMDDPTPRKMAQHLGLDLDVCRKTLYDVLIVGAGPAGVAASVYAGSEGLCALTIEDTAIGGQAGTSSRIENYMGFPTGISGADLVYRGQIQAMKFGTRFAMPRSVQGVTRKGDGSFCVALDDGDEVCAKSILVATGVQYRRLPLEGLEDMEGAGIFYAATDMEARFCHGTEAVVIGGGNSAGQAAMYLSRSAAHVHLVVRGDSLASSMSSYLTQRLEADPSVTIHYNTEVTELHGDGHLEAVTFSDPGGERRIDTRALFIMIGAAPNTDWLSGMVEVDEKGFVRTGAQVGRETPFETGTDGIFAVGDVRAGSVKRVASAVGEGSVVVSRVWDNVDRLAAPASEV</sequence>
<dbReference type="InterPro" id="IPR023753">
    <property type="entry name" value="FAD/NAD-binding_dom"/>
</dbReference>
<dbReference type="InterPro" id="IPR014710">
    <property type="entry name" value="RmlC-like_jellyroll"/>
</dbReference>
<dbReference type="PRINTS" id="PR00368">
    <property type="entry name" value="FADPNR"/>
</dbReference>
<organism evidence="5 6">
    <name type="scientific">Qipengyuania polymorpha</name>
    <dbReference type="NCBI Taxonomy" id="2867234"/>
    <lineage>
        <taxon>Bacteria</taxon>
        <taxon>Pseudomonadati</taxon>
        <taxon>Pseudomonadota</taxon>
        <taxon>Alphaproteobacteria</taxon>
        <taxon>Sphingomonadales</taxon>
        <taxon>Erythrobacteraceae</taxon>
        <taxon>Qipengyuania</taxon>
    </lineage>
</organism>